<dbReference type="InterPro" id="IPR012337">
    <property type="entry name" value="RNaseH-like_sf"/>
</dbReference>
<keyword evidence="3" id="KW-1185">Reference proteome</keyword>
<comment type="caution">
    <text evidence="2">The sequence shown here is derived from an EMBL/GenBank/DDBJ whole genome shotgun (WGS) entry which is preliminary data.</text>
</comment>
<reference evidence="2 3" key="1">
    <citation type="submission" date="2023-02" db="EMBL/GenBank/DDBJ databases">
        <title>LHISI_Scaffold_Assembly.</title>
        <authorList>
            <person name="Stuart O.P."/>
            <person name="Cleave R."/>
            <person name="Magrath M.J.L."/>
            <person name="Mikheyev A.S."/>
        </authorList>
    </citation>
    <scope>NUCLEOTIDE SEQUENCE [LARGE SCALE GENOMIC DNA]</scope>
    <source>
        <strain evidence="2">Daus_M_001</strain>
        <tissue evidence="2">Leg muscle</tissue>
    </source>
</reference>
<evidence type="ECO:0000313" key="3">
    <source>
        <dbReference type="Proteomes" id="UP001159363"/>
    </source>
</evidence>
<proteinExistence type="predicted"/>
<sequence length="146" mass="16981">MFHPIIDFMNSEIRRRFTDEPNKEILKALEVMSPKLFVNNPKNDISVFDLFTLLPSSMFPNLKKILHIALTIPVSSASRERSFSALKRLKMYLRNTMGQELLASQALLAIEKEDGKKVCRHCIINKFTFKSNRRLELAHPSFQHLH</sequence>
<name>A0ABQ9HLW4_9NEOP</name>
<feature type="domain" description="HAT C-terminal dimerisation" evidence="1">
    <location>
        <begin position="43"/>
        <end position="112"/>
    </location>
</feature>
<evidence type="ECO:0000313" key="2">
    <source>
        <dbReference type="EMBL" id="KAJ8885343.1"/>
    </source>
</evidence>
<dbReference type="Pfam" id="PF05699">
    <property type="entry name" value="Dimer_Tnp_hAT"/>
    <property type="match status" value="1"/>
</dbReference>
<dbReference type="PANTHER" id="PTHR46289:SF14">
    <property type="entry name" value="DUF4371 DOMAIN-CONTAINING PROTEIN"/>
    <property type="match status" value="1"/>
</dbReference>
<protein>
    <recommendedName>
        <fullName evidence="1">HAT C-terminal dimerisation domain-containing protein</fullName>
    </recommendedName>
</protein>
<dbReference type="PANTHER" id="PTHR46289">
    <property type="entry name" value="52 KDA REPRESSOR OF THE INHIBITOR OF THE PROTEIN KINASE-LIKE PROTEIN-RELATED"/>
    <property type="match status" value="1"/>
</dbReference>
<dbReference type="EMBL" id="JARBHB010000004">
    <property type="protein sequence ID" value="KAJ8885343.1"/>
    <property type="molecule type" value="Genomic_DNA"/>
</dbReference>
<organism evidence="2 3">
    <name type="scientific">Dryococelus australis</name>
    <dbReference type="NCBI Taxonomy" id="614101"/>
    <lineage>
        <taxon>Eukaryota</taxon>
        <taxon>Metazoa</taxon>
        <taxon>Ecdysozoa</taxon>
        <taxon>Arthropoda</taxon>
        <taxon>Hexapoda</taxon>
        <taxon>Insecta</taxon>
        <taxon>Pterygota</taxon>
        <taxon>Neoptera</taxon>
        <taxon>Polyneoptera</taxon>
        <taxon>Phasmatodea</taxon>
        <taxon>Verophasmatodea</taxon>
        <taxon>Anareolatae</taxon>
        <taxon>Phasmatidae</taxon>
        <taxon>Eurycanthinae</taxon>
        <taxon>Dryococelus</taxon>
    </lineage>
</organism>
<dbReference type="SUPFAM" id="SSF53098">
    <property type="entry name" value="Ribonuclease H-like"/>
    <property type="match status" value="1"/>
</dbReference>
<evidence type="ECO:0000259" key="1">
    <source>
        <dbReference type="Pfam" id="PF05699"/>
    </source>
</evidence>
<dbReference type="InterPro" id="IPR008906">
    <property type="entry name" value="HATC_C_dom"/>
</dbReference>
<accession>A0ABQ9HLW4</accession>
<dbReference type="InterPro" id="IPR052958">
    <property type="entry name" value="IFN-induced_PKR_regulator"/>
</dbReference>
<dbReference type="Proteomes" id="UP001159363">
    <property type="component" value="Chromosome X"/>
</dbReference>
<gene>
    <name evidence="2" type="ORF">PR048_011540</name>
</gene>